<evidence type="ECO:0000313" key="2">
    <source>
        <dbReference type="EMBL" id="KAK7802474.1"/>
    </source>
</evidence>
<name>A0AAW0HI69_MYOGA</name>
<dbReference type="InterPro" id="IPR011993">
    <property type="entry name" value="PH-like_dom_sf"/>
</dbReference>
<organism evidence="2 3">
    <name type="scientific">Myodes glareolus</name>
    <name type="common">Bank vole</name>
    <name type="synonym">Clethrionomys glareolus</name>
    <dbReference type="NCBI Taxonomy" id="447135"/>
    <lineage>
        <taxon>Eukaryota</taxon>
        <taxon>Metazoa</taxon>
        <taxon>Chordata</taxon>
        <taxon>Craniata</taxon>
        <taxon>Vertebrata</taxon>
        <taxon>Euteleostomi</taxon>
        <taxon>Mammalia</taxon>
        <taxon>Eutheria</taxon>
        <taxon>Euarchontoglires</taxon>
        <taxon>Glires</taxon>
        <taxon>Rodentia</taxon>
        <taxon>Myomorpha</taxon>
        <taxon>Muroidea</taxon>
        <taxon>Cricetidae</taxon>
        <taxon>Arvicolinae</taxon>
        <taxon>Myodes</taxon>
    </lineage>
</organism>
<reference evidence="2 3" key="1">
    <citation type="journal article" date="2023" name="bioRxiv">
        <title>Conserved and derived expression patterns and positive selection on dental genes reveal complex evolutionary context of ever-growing rodent molars.</title>
        <authorList>
            <person name="Calamari Z.T."/>
            <person name="Song A."/>
            <person name="Cohen E."/>
            <person name="Akter M."/>
            <person name="Roy R.D."/>
            <person name="Hallikas O."/>
            <person name="Christensen M.M."/>
            <person name="Li P."/>
            <person name="Marangoni P."/>
            <person name="Jernvall J."/>
            <person name="Klein O.D."/>
        </authorList>
    </citation>
    <scope>NUCLEOTIDE SEQUENCE [LARGE SCALE GENOMIC DNA]</scope>
    <source>
        <strain evidence="2">V071</strain>
    </source>
</reference>
<sequence>MTRDNSSGGWLPLGGSGPSSATVFRVPRENGCADFFIHGENLGDKLVVLKCVLKKDLIYNKITPSFHPWVDDKNSALPSWIFLNGAQHKKKKKKKKKEAEGEEDTSRSLVKDHLFQKETIVTSEPYRNSDIRPLPFEDLNARRVYWQSQGSQIPFSQQGLDIQSRSVKYVQPQLSKECGSRNSHNRVPLMSIRHVSFQAEDKITTDIQTYGKNNMEGDDTDSNIPFSKQDSKNQTIFTTVEMKLS</sequence>
<dbReference type="Gene3D" id="2.30.29.30">
    <property type="entry name" value="Pleckstrin-homology domain (PH domain)/Phosphotyrosine-binding domain (PTB)"/>
    <property type="match status" value="1"/>
</dbReference>
<dbReference type="PANTHER" id="PTHR11202:SF18">
    <property type="entry name" value="SPROUTY-RELATED, EVH1 DOMAIN-CONTAINING PROTEIN 1"/>
    <property type="match status" value="1"/>
</dbReference>
<evidence type="ECO:0000259" key="1">
    <source>
        <dbReference type="PROSITE" id="PS50229"/>
    </source>
</evidence>
<protein>
    <recommendedName>
        <fullName evidence="1">WH1 domain-containing protein</fullName>
    </recommendedName>
</protein>
<dbReference type="InterPro" id="IPR000697">
    <property type="entry name" value="WH1/EVH1_dom"/>
</dbReference>
<comment type="caution">
    <text evidence="2">The sequence shown here is derived from an EMBL/GenBank/DDBJ whole genome shotgun (WGS) entry which is preliminary data.</text>
</comment>
<dbReference type="SUPFAM" id="SSF50729">
    <property type="entry name" value="PH domain-like"/>
    <property type="match status" value="1"/>
</dbReference>
<dbReference type="GO" id="GO:0043409">
    <property type="term" value="P:negative regulation of MAPK cascade"/>
    <property type="evidence" value="ECO:0007669"/>
    <property type="project" value="TreeGrafter"/>
</dbReference>
<dbReference type="EMBL" id="JBBHLL010000463">
    <property type="protein sequence ID" value="KAK7802474.1"/>
    <property type="molecule type" value="Genomic_DNA"/>
</dbReference>
<dbReference type="Proteomes" id="UP001488838">
    <property type="component" value="Unassembled WGS sequence"/>
</dbReference>
<accession>A0AAW0HI69</accession>
<gene>
    <name evidence="2" type="ORF">U0070_011344</name>
</gene>
<evidence type="ECO:0000313" key="3">
    <source>
        <dbReference type="Proteomes" id="UP001488838"/>
    </source>
</evidence>
<dbReference type="PANTHER" id="PTHR11202">
    <property type="entry name" value="SPROUTY-RELATED, EVH1 DOMAIN-CONTAINING PROTEIN FAMILY MEMBER"/>
    <property type="match status" value="1"/>
</dbReference>
<dbReference type="PROSITE" id="PS50229">
    <property type="entry name" value="WH1"/>
    <property type="match status" value="1"/>
</dbReference>
<dbReference type="AlphaFoldDB" id="A0AAW0HI69"/>
<dbReference type="GO" id="GO:0019901">
    <property type="term" value="F:protein kinase binding"/>
    <property type="evidence" value="ECO:0007669"/>
    <property type="project" value="TreeGrafter"/>
</dbReference>
<feature type="domain" description="WH1" evidence="1">
    <location>
        <begin position="1"/>
        <end position="102"/>
    </location>
</feature>
<keyword evidence="3" id="KW-1185">Reference proteome</keyword>
<proteinExistence type="predicted"/>